<evidence type="ECO:0000256" key="1">
    <source>
        <dbReference type="SAM" id="MobiDB-lite"/>
    </source>
</evidence>
<proteinExistence type="predicted"/>
<reference evidence="3" key="1">
    <citation type="submission" date="2010-03" db="EMBL/GenBank/DDBJ databases">
        <title>Complete sequence of Mobiluncus curtisii ATCC 43063.</title>
        <authorList>
            <person name="Muzny D."/>
            <person name="Qin X."/>
            <person name="Deng J."/>
            <person name="Jiang H."/>
            <person name="Liu Y."/>
            <person name="Qu J."/>
            <person name="Song X.-Z."/>
            <person name="Zhang L."/>
            <person name="Thornton R."/>
            <person name="Coyle M."/>
            <person name="Francisco L."/>
            <person name="Jackson L."/>
            <person name="Javaid M."/>
            <person name="Korchina V."/>
            <person name="Kovar C."/>
            <person name="Mata R."/>
            <person name="Mathew T."/>
            <person name="Ngo R."/>
            <person name="Nguyen L."/>
            <person name="Nguyen N."/>
            <person name="Okwuonu G."/>
            <person name="Ongeri F."/>
            <person name="Pham C."/>
            <person name="Simmons D."/>
            <person name="Wilczek-Boney K."/>
            <person name="Hale W."/>
            <person name="Jakkamsetti A."/>
            <person name="Pham P."/>
            <person name="Ruth R."/>
            <person name="San Lucas F."/>
            <person name="Warren J."/>
            <person name="Zhang J."/>
            <person name="Zhao Z."/>
            <person name="Zhou C."/>
            <person name="Zhu D."/>
            <person name="Lee S."/>
            <person name="Bess C."/>
            <person name="Blankenburg K."/>
            <person name="Forbes L."/>
            <person name="Fu Q."/>
            <person name="Gubbala S."/>
            <person name="Hirani K."/>
            <person name="Jayaseelan J.C."/>
            <person name="Lara F."/>
            <person name="Munidasa M."/>
            <person name="Palculict T."/>
            <person name="Patil S."/>
            <person name="Pu L.-L."/>
            <person name="Saada N."/>
            <person name="Tang L."/>
            <person name="Weissenberger G."/>
            <person name="Zhu Y."/>
            <person name="Hemphill L."/>
            <person name="Shang Y."/>
            <person name="Youmans B."/>
            <person name="Ayvaz T."/>
            <person name="Ross M."/>
            <person name="Santibanez J."/>
            <person name="Aqrawi P."/>
            <person name="Gross S."/>
            <person name="Joshi V."/>
            <person name="Fowler G."/>
            <person name="Nazareth L."/>
            <person name="Reid J."/>
            <person name="Worley K."/>
            <person name="Petrosino J."/>
            <person name="Highlander S."/>
            <person name="Gibbs R."/>
            <person name="Gibbs R."/>
        </authorList>
    </citation>
    <scope>NUCLEOTIDE SEQUENCE [LARGE SCALE GENOMIC DNA]</scope>
    <source>
        <strain evidence="3">ATCC 43063 / DSM 2711 / V125</strain>
    </source>
</reference>
<sequence length="43" mass="5033">MAATAQIPPYNLRTPPMPRDFSRKLGKPARQWNERSKIRHTVD</sequence>
<dbReference type="HOGENOM" id="CLU_3236130_0_0_11"/>
<keyword evidence="3" id="KW-1185">Reference proteome</keyword>
<evidence type="ECO:0000313" key="3">
    <source>
        <dbReference type="Proteomes" id="UP000006742"/>
    </source>
</evidence>
<organism evidence="2 3">
    <name type="scientific">Mobiluncus curtisii (strain ATCC 43063 / DSM 2711 / V125)</name>
    <name type="common">Falcivibrio vaginalis</name>
    <dbReference type="NCBI Taxonomy" id="548479"/>
    <lineage>
        <taxon>Bacteria</taxon>
        <taxon>Bacillati</taxon>
        <taxon>Actinomycetota</taxon>
        <taxon>Actinomycetes</taxon>
        <taxon>Actinomycetales</taxon>
        <taxon>Actinomycetaceae</taxon>
        <taxon>Mobiluncus</taxon>
    </lineage>
</organism>
<feature type="compositionally biased region" description="Basic and acidic residues" evidence="1">
    <location>
        <begin position="32"/>
        <end position="43"/>
    </location>
</feature>
<name>D6ZL33_MOBCV</name>
<dbReference type="STRING" id="548479.HMPREF0573_11113"/>
<protein>
    <submittedName>
        <fullName evidence="2">Uncharacterized protein</fullName>
    </submittedName>
</protein>
<accession>D6ZL33</accession>
<gene>
    <name evidence="2" type="ordered locus">HMPREF0573_11113</name>
</gene>
<dbReference type="AlphaFoldDB" id="D6ZL33"/>
<dbReference type="Proteomes" id="UP000006742">
    <property type="component" value="Chromosome"/>
</dbReference>
<evidence type="ECO:0000313" key="2">
    <source>
        <dbReference type="EMBL" id="ADI67432.1"/>
    </source>
</evidence>
<feature type="region of interest" description="Disordered" evidence="1">
    <location>
        <begin position="1"/>
        <end position="43"/>
    </location>
</feature>
<dbReference type="EMBL" id="CP001992">
    <property type="protein sequence ID" value="ADI67432.1"/>
    <property type="molecule type" value="Genomic_DNA"/>
</dbReference>
<dbReference type="KEGG" id="mcu:HMPREF0573_11113"/>